<dbReference type="HOGENOM" id="CLU_076368_2_1_7"/>
<evidence type="ECO:0000313" key="5">
    <source>
        <dbReference type="Proteomes" id="UP000001351"/>
    </source>
</evidence>
<gene>
    <name evidence="3" type="ordered locus">STAUR_8083</name>
    <name evidence="4" type="ORF">STIAU_3321</name>
</gene>
<keyword evidence="1" id="KW-0560">Oxidoreductase</keyword>
<dbReference type="OrthoDB" id="5524287at2"/>
<dbReference type="EMBL" id="AAMD01000017">
    <property type="protein sequence ID" value="EAU68467.1"/>
    <property type="molecule type" value="Genomic_DNA"/>
</dbReference>
<evidence type="ECO:0000256" key="1">
    <source>
        <dbReference type="ARBA" id="ARBA00023002"/>
    </source>
</evidence>
<dbReference type="KEGG" id="sur:STAUR_8083"/>
<dbReference type="Pfam" id="PF03807">
    <property type="entry name" value="F420_oxidored"/>
    <property type="match status" value="1"/>
</dbReference>
<dbReference type="InterPro" id="IPR036291">
    <property type="entry name" value="NAD(P)-bd_dom_sf"/>
</dbReference>
<evidence type="ECO:0000313" key="6">
    <source>
        <dbReference type="Proteomes" id="UP000032702"/>
    </source>
</evidence>
<reference evidence="4 6" key="1">
    <citation type="submission" date="2006-04" db="EMBL/GenBank/DDBJ databases">
        <authorList>
            <person name="Nierman W.C."/>
        </authorList>
    </citation>
    <scope>NUCLEOTIDE SEQUENCE [LARGE SCALE GENOMIC DNA]</scope>
    <source>
        <strain evidence="4 6">DW4/3-1</strain>
    </source>
</reference>
<feature type="domain" description="Pyrroline-5-carboxylate reductase catalytic N-terminal" evidence="2">
    <location>
        <begin position="2"/>
        <end position="93"/>
    </location>
</feature>
<protein>
    <submittedName>
        <fullName evidence="3 4">NADP oxidoreductase, Coenzyme F420-dependent</fullName>
    </submittedName>
</protein>
<dbReference type="eggNOG" id="COG2085">
    <property type="taxonomic scope" value="Bacteria"/>
</dbReference>
<keyword evidence="5" id="KW-1185">Reference proteome</keyword>
<dbReference type="PATRIC" id="fig|378806.16.peg.7778"/>
<dbReference type="InterPro" id="IPR051267">
    <property type="entry name" value="STEAP_metalloreductase"/>
</dbReference>
<accession>Q099M7</accession>
<dbReference type="PANTHER" id="PTHR14239:SF10">
    <property type="entry name" value="REDUCTASE"/>
    <property type="match status" value="1"/>
</dbReference>
<dbReference type="RefSeq" id="WP_002612047.1">
    <property type="nucleotide sequence ID" value="NC_014623.1"/>
</dbReference>
<name>Q099M7_STIAD</name>
<dbReference type="Proteomes" id="UP000001351">
    <property type="component" value="Chromosome"/>
</dbReference>
<evidence type="ECO:0000313" key="4">
    <source>
        <dbReference type="EMBL" id="EAU68467.1"/>
    </source>
</evidence>
<dbReference type="Proteomes" id="UP000032702">
    <property type="component" value="Unassembled WGS sequence"/>
</dbReference>
<evidence type="ECO:0000259" key="2">
    <source>
        <dbReference type="Pfam" id="PF03807"/>
    </source>
</evidence>
<organism evidence="4 6">
    <name type="scientific">Stigmatella aurantiaca (strain DW4/3-1)</name>
    <dbReference type="NCBI Taxonomy" id="378806"/>
    <lineage>
        <taxon>Bacteria</taxon>
        <taxon>Pseudomonadati</taxon>
        <taxon>Myxococcota</taxon>
        <taxon>Myxococcia</taxon>
        <taxon>Myxococcales</taxon>
        <taxon>Cystobacterineae</taxon>
        <taxon>Archangiaceae</taxon>
        <taxon>Stigmatella</taxon>
    </lineage>
</organism>
<dbReference type="InterPro" id="IPR028939">
    <property type="entry name" value="P5C_Rdtase_cat_N"/>
</dbReference>
<proteinExistence type="predicted"/>
<dbReference type="EMBL" id="CP002271">
    <property type="protein sequence ID" value="ADO75838.1"/>
    <property type="molecule type" value="Genomic_DNA"/>
</dbReference>
<dbReference type="SUPFAM" id="SSF51735">
    <property type="entry name" value="NAD(P)-binding Rossmann-fold domains"/>
    <property type="match status" value="1"/>
</dbReference>
<sequence>MRLGIIGSGKVGRALGAWAAKLGDEVAFTSRTASHAQEAARSAGHGARALDLNALVQDAEVLLLTLPYTEIQRTLAPLGEALRGKILVDVTNPITADHRALSLGHITSGAEEIARQFPLAHVVKAFNAVFAEVYATHQAQLSGRPLTLFYAGDDAASKQQVRKLISRMGFDAVDAGPLQNARYLEPLSLLNIHLGRVLGFGTHIGLSLLREPS</sequence>
<evidence type="ECO:0000313" key="3">
    <source>
        <dbReference type="EMBL" id="ADO75838.1"/>
    </source>
</evidence>
<dbReference type="PANTHER" id="PTHR14239">
    <property type="entry name" value="DUDULIN-RELATED"/>
    <property type="match status" value="1"/>
</dbReference>
<dbReference type="STRING" id="378806.STAUR_8083"/>
<dbReference type="GO" id="GO:0016491">
    <property type="term" value="F:oxidoreductase activity"/>
    <property type="evidence" value="ECO:0007669"/>
    <property type="project" value="UniProtKB-KW"/>
</dbReference>
<dbReference type="Gene3D" id="3.40.50.720">
    <property type="entry name" value="NAD(P)-binding Rossmann-like Domain"/>
    <property type="match status" value="1"/>
</dbReference>
<dbReference type="AlphaFoldDB" id="Q099M7"/>
<reference evidence="3 5" key="2">
    <citation type="journal article" date="2011" name="Mol. Biol. Evol.">
        <title>Comparative genomic analysis of fruiting body formation in Myxococcales.</title>
        <authorList>
            <person name="Huntley S."/>
            <person name="Hamann N."/>
            <person name="Wegener-Feldbrugge S."/>
            <person name="Treuner-Lange A."/>
            <person name="Kube M."/>
            <person name="Reinhardt R."/>
            <person name="Klages S."/>
            <person name="Muller R."/>
            <person name="Ronning C.M."/>
            <person name="Nierman W.C."/>
            <person name="Sogaard-Andersen L."/>
        </authorList>
    </citation>
    <scope>NUCLEOTIDE SEQUENCE [LARGE SCALE GENOMIC DNA]</scope>
    <source>
        <strain evidence="3 5">DW4/3-1</strain>
    </source>
</reference>